<evidence type="ECO:0000256" key="5">
    <source>
        <dbReference type="ARBA" id="ARBA00022927"/>
    </source>
</evidence>
<evidence type="ECO:0000313" key="10">
    <source>
        <dbReference type="EMBL" id="CAI8002693.1"/>
    </source>
</evidence>
<accession>A0AA35W4U3</accession>
<evidence type="ECO:0000256" key="2">
    <source>
        <dbReference type="ARBA" id="ARBA00007617"/>
    </source>
</evidence>
<comment type="subcellular location">
    <subcellularLocation>
        <location evidence="1">Late endosome membrane</location>
        <topology evidence="1">Peripheral membrane protein</topology>
    </subcellularLocation>
</comment>
<feature type="compositionally biased region" description="Low complexity" evidence="8">
    <location>
        <begin position="171"/>
        <end position="182"/>
    </location>
</feature>
<dbReference type="PANTHER" id="PTHR13678">
    <property type="entry name" value="VACUOLAR PROTEIN SORTING-ASSOCIATED PROTEIN 37"/>
    <property type="match status" value="1"/>
</dbReference>
<comment type="caution">
    <text evidence="10">The sequence shown here is derived from an EMBL/GenBank/DDBJ whole genome shotgun (WGS) entry which is preliminary data.</text>
</comment>
<dbReference type="SUPFAM" id="SSF140111">
    <property type="entry name" value="Endosomal sorting complex assembly domain"/>
    <property type="match status" value="1"/>
</dbReference>
<reference evidence="10" key="1">
    <citation type="submission" date="2023-03" db="EMBL/GenBank/DDBJ databases">
        <authorList>
            <person name="Steffen K."/>
            <person name="Cardenas P."/>
        </authorList>
    </citation>
    <scope>NUCLEOTIDE SEQUENCE</scope>
</reference>
<evidence type="ECO:0000256" key="1">
    <source>
        <dbReference type="ARBA" id="ARBA00004633"/>
    </source>
</evidence>
<protein>
    <submittedName>
        <fullName evidence="10">Vacuolar protein sorting-associated protein 37A</fullName>
    </submittedName>
</protein>
<evidence type="ECO:0000256" key="4">
    <source>
        <dbReference type="ARBA" id="ARBA00022753"/>
    </source>
</evidence>
<feature type="domain" description="VPS37 C-terminal" evidence="9">
    <location>
        <begin position="313"/>
        <end position="395"/>
    </location>
</feature>
<keyword evidence="4" id="KW-0967">Endosome</keyword>
<dbReference type="GO" id="GO:0006612">
    <property type="term" value="P:protein targeting to membrane"/>
    <property type="evidence" value="ECO:0007669"/>
    <property type="project" value="TreeGrafter"/>
</dbReference>
<organism evidence="10 11">
    <name type="scientific">Geodia barretti</name>
    <name type="common">Barrett's horny sponge</name>
    <dbReference type="NCBI Taxonomy" id="519541"/>
    <lineage>
        <taxon>Eukaryota</taxon>
        <taxon>Metazoa</taxon>
        <taxon>Porifera</taxon>
        <taxon>Demospongiae</taxon>
        <taxon>Heteroscleromorpha</taxon>
        <taxon>Tetractinellida</taxon>
        <taxon>Astrophorina</taxon>
        <taxon>Geodiidae</taxon>
        <taxon>Geodia</taxon>
    </lineage>
</organism>
<dbReference type="GO" id="GO:0043162">
    <property type="term" value="P:ubiquitin-dependent protein catabolic process via the multivesicular body sorting pathway"/>
    <property type="evidence" value="ECO:0007669"/>
    <property type="project" value="TreeGrafter"/>
</dbReference>
<dbReference type="GO" id="GO:0000813">
    <property type="term" value="C:ESCRT I complex"/>
    <property type="evidence" value="ECO:0007669"/>
    <property type="project" value="UniProtKB-ARBA"/>
</dbReference>
<dbReference type="InterPro" id="IPR037202">
    <property type="entry name" value="ESCRT_assembly_dom"/>
</dbReference>
<comment type="function">
    <text evidence="6">Component of the ESCRT-I complex, a regulator of vesicular trafficking process. Required for the sorting of endocytic ubiquitinated cargos into multivesicular bodies. May be involved in cell growth and differentiation.</text>
</comment>
<dbReference type="GO" id="GO:0031902">
    <property type="term" value="C:late endosome membrane"/>
    <property type="evidence" value="ECO:0007669"/>
    <property type="project" value="UniProtKB-SubCell"/>
</dbReference>
<name>A0AA35W4U3_GEOBA</name>
<dbReference type="PROSITE" id="PS51314">
    <property type="entry name" value="VPS37_C"/>
    <property type="match status" value="1"/>
</dbReference>
<proteinExistence type="inferred from homology"/>
<dbReference type="GO" id="GO:0006623">
    <property type="term" value="P:protein targeting to vacuole"/>
    <property type="evidence" value="ECO:0007669"/>
    <property type="project" value="TreeGrafter"/>
</dbReference>
<feature type="region of interest" description="Disordered" evidence="8">
    <location>
        <begin position="129"/>
        <end position="232"/>
    </location>
</feature>
<evidence type="ECO:0000256" key="3">
    <source>
        <dbReference type="ARBA" id="ARBA00022448"/>
    </source>
</evidence>
<gene>
    <name evidence="10" type="ORF">GBAR_LOCUS3467</name>
</gene>
<evidence type="ECO:0000313" key="11">
    <source>
        <dbReference type="Proteomes" id="UP001174909"/>
    </source>
</evidence>
<evidence type="ECO:0000259" key="9">
    <source>
        <dbReference type="PROSITE" id="PS51314"/>
    </source>
</evidence>
<dbReference type="EMBL" id="CASHTH010000494">
    <property type="protein sequence ID" value="CAI8002693.1"/>
    <property type="molecule type" value="Genomic_DNA"/>
</dbReference>
<keyword evidence="11" id="KW-1185">Reference proteome</keyword>
<dbReference type="InterPro" id="IPR009851">
    <property type="entry name" value="Mod_r"/>
</dbReference>
<dbReference type="PANTHER" id="PTHR13678:SF2">
    <property type="entry name" value="VACUOLAR PROTEIN SORTING-ASSOCIATED PROTEIN 37A"/>
    <property type="match status" value="1"/>
</dbReference>
<keyword evidence="3 7" id="KW-0813">Transport</keyword>
<dbReference type="Pfam" id="PF07200">
    <property type="entry name" value="Mod_r"/>
    <property type="match status" value="1"/>
</dbReference>
<evidence type="ECO:0000256" key="7">
    <source>
        <dbReference type="PROSITE-ProRule" id="PRU00646"/>
    </source>
</evidence>
<feature type="compositionally biased region" description="Pro residues" evidence="8">
    <location>
        <begin position="183"/>
        <end position="196"/>
    </location>
</feature>
<dbReference type="Proteomes" id="UP001174909">
    <property type="component" value="Unassembled WGS sequence"/>
</dbReference>
<dbReference type="AlphaFoldDB" id="A0AA35W4U3"/>
<evidence type="ECO:0000256" key="6">
    <source>
        <dbReference type="ARBA" id="ARBA00025010"/>
    </source>
</evidence>
<comment type="similarity">
    <text evidence="2">Belongs to the VPS37 family.</text>
</comment>
<sequence>MSSWLYGYFTGGNRTETGLAGPTDAEKHRNQQIEGLRTAAPCVREIQRDQHYRVDISVKGEPLQLDIVLPPQFPLTAPEIKLSRRLQHPWVRDHSLSDCPALRNFSVQSNLGEIVSEVIQELNENSVLVPNSSPLTSHVTPPTPPTSPQAMTSPHSQSVLPSFHQRPPIGSYQPYYQFSSQPQPLPQQPQPQPPAQKPRSPRSSPKPKRKAPPPPRVERRGYTPPPVPTEFPTVSEMRQVNEELEKFLDEKEGSVLVEDYVRNMDAVKKIQADRDLLFQENEDQAHINLGHEPELQSGWTRLQEKSFELMAEKERYDRQSREQMEIRDKYLKLNKSVASRLKSLAREAETESEIMAEDFLENKTQKAEDFIRNFKEKRKVHYLRISKSEKLERRH</sequence>
<evidence type="ECO:0000256" key="8">
    <source>
        <dbReference type="SAM" id="MobiDB-lite"/>
    </source>
</evidence>
<keyword evidence="5 7" id="KW-0653">Protein transport</keyword>